<dbReference type="RefSeq" id="WP_058510969.1">
    <property type="nucleotide sequence ID" value="NZ_DAIOMV010000009.1"/>
</dbReference>
<proteinExistence type="predicted"/>
<organism evidence="2 3">
    <name type="scientific">Legionella steelei</name>
    <dbReference type="NCBI Taxonomy" id="947033"/>
    <lineage>
        <taxon>Bacteria</taxon>
        <taxon>Pseudomonadati</taxon>
        <taxon>Pseudomonadota</taxon>
        <taxon>Gammaproteobacteria</taxon>
        <taxon>Legionellales</taxon>
        <taxon>Legionellaceae</taxon>
        <taxon>Legionella</taxon>
    </lineage>
</organism>
<dbReference type="EMBL" id="LNYY01000019">
    <property type="protein sequence ID" value="KTD68922.1"/>
    <property type="molecule type" value="Genomic_DNA"/>
</dbReference>
<evidence type="ECO:0000256" key="1">
    <source>
        <dbReference type="SAM" id="MobiDB-lite"/>
    </source>
</evidence>
<evidence type="ECO:0000313" key="3">
    <source>
        <dbReference type="Proteomes" id="UP000054926"/>
    </source>
</evidence>
<dbReference type="OrthoDB" id="5653829at2"/>
<dbReference type="AlphaFoldDB" id="A0A0W0ZIR8"/>
<name>A0A0W0ZIR8_9GAMM</name>
<dbReference type="STRING" id="947033.Lste_2080"/>
<dbReference type="PATRIC" id="fig|947033.5.peg.2205"/>
<comment type="caution">
    <text evidence="2">The sequence shown here is derived from an EMBL/GenBank/DDBJ whole genome shotgun (WGS) entry which is preliminary data.</text>
</comment>
<sequence length="343" mass="39117">MGKNTKEQKAFSAAEKIRTTFIDQLKRCKSLKELEGFLKKYEEKKSKSTRTVNLTEHHQKTISDLDLEIAGLILKLKQRFAPVTQIEPVASIRAHHEEERGRTEVLPVAKEESEKQHVGTKAEVTVDAASKPLEEHPKTSLTISRSGEKRHRPGHQGMDRRGLSRPSSVEIQQSGHDSGSAKKHHSHVDSRTRRHREIHLSEVRLKLKTLYAKEKKYKEKAKEYHGKDQVKEKQYKEAEAAARRIHQKITKFCNQYILDGNWESFKLQSQGLLSKDSADVKTLKTHRGWWEKFLDDLVELINKGFVRVGSSIRVGELSIFKPAADGGKKIDALANTINSVQLP</sequence>
<reference evidence="2 3" key="1">
    <citation type="submission" date="2015-11" db="EMBL/GenBank/DDBJ databases">
        <title>Genomic analysis of 38 Legionella species identifies large and diverse effector repertoires.</title>
        <authorList>
            <person name="Burstein D."/>
            <person name="Amaro F."/>
            <person name="Zusman T."/>
            <person name="Lifshitz Z."/>
            <person name="Cohen O."/>
            <person name="Gilbert J.A."/>
            <person name="Pupko T."/>
            <person name="Shuman H.A."/>
            <person name="Segal G."/>
        </authorList>
    </citation>
    <scope>NUCLEOTIDE SEQUENCE [LARGE SCALE GENOMIC DNA]</scope>
    <source>
        <strain evidence="2 3">IMVS3376</strain>
    </source>
</reference>
<gene>
    <name evidence="2" type="ORF">Lste_2080</name>
</gene>
<feature type="region of interest" description="Disordered" evidence="1">
    <location>
        <begin position="109"/>
        <end position="196"/>
    </location>
</feature>
<feature type="compositionally biased region" description="Basic residues" evidence="1">
    <location>
        <begin position="181"/>
        <end position="196"/>
    </location>
</feature>
<protein>
    <submittedName>
        <fullName evidence="2">Uncharacterized protein</fullName>
    </submittedName>
</protein>
<keyword evidence="3" id="KW-1185">Reference proteome</keyword>
<dbReference type="Proteomes" id="UP000054926">
    <property type="component" value="Unassembled WGS sequence"/>
</dbReference>
<evidence type="ECO:0000313" key="2">
    <source>
        <dbReference type="EMBL" id="KTD68922.1"/>
    </source>
</evidence>
<accession>A0A0W0ZIR8</accession>
<feature type="compositionally biased region" description="Polar residues" evidence="1">
    <location>
        <begin position="165"/>
        <end position="177"/>
    </location>
</feature>